<sequence>MAARLCAKSGGDGDAAPLMALSALHDLLGVATHPLHAAYAVFFARHLLALACFFCPLLVTTSLLLAVLVTVAPYVGGGGGAGESSPGVRSLGWTCGIAVGALRAEPRPDGGGAGEVAFLGQLRSFVLGPGDAAAVLRVGEIMGELCDIGDSCFILEDKSVQFDHTELSFPAQLPWRQGAIDGKISMDQDVLDEINDGIEEKKV</sequence>
<comment type="caution">
    <text evidence="2">The sequence shown here is derived from an EMBL/GenBank/DDBJ whole genome shotgun (WGS) entry which is preliminary data.</text>
</comment>
<accession>A0A6G1CTX6</accession>
<evidence type="ECO:0000256" key="1">
    <source>
        <dbReference type="SAM" id="Phobius"/>
    </source>
</evidence>
<keyword evidence="1" id="KW-0812">Transmembrane</keyword>
<dbReference type="PANTHER" id="PTHR36760:SF1">
    <property type="entry name" value="ACIDIC LEUCINE-RICH NUCLEAR PHOSPHOPROTEIN 32 FAMILY B PROTEIN"/>
    <property type="match status" value="1"/>
</dbReference>
<organism evidence="2 3">
    <name type="scientific">Oryza meyeriana var. granulata</name>
    <dbReference type="NCBI Taxonomy" id="110450"/>
    <lineage>
        <taxon>Eukaryota</taxon>
        <taxon>Viridiplantae</taxon>
        <taxon>Streptophyta</taxon>
        <taxon>Embryophyta</taxon>
        <taxon>Tracheophyta</taxon>
        <taxon>Spermatophyta</taxon>
        <taxon>Magnoliopsida</taxon>
        <taxon>Liliopsida</taxon>
        <taxon>Poales</taxon>
        <taxon>Poaceae</taxon>
        <taxon>BOP clade</taxon>
        <taxon>Oryzoideae</taxon>
        <taxon>Oryzeae</taxon>
        <taxon>Oryzinae</taxon>
        <taxon>Oryza</taxon>
        <taxon>Oryza meyeriana</taxon>
    </lineage>
</organism>
<dbReference type="PANTHER" id="PTHR36760">
    <property type="entry name" value="ACIDIC LEUCINE-RICH NUCLEAR PHOSPHOPROTEIN 32 FAMILY B PROTEIN"/>
    <property type="match status" value="1"/>
</dbReference>
<protein>
    <submittedName>
        <fullName evidence="2">Uncharacterized protein</fullName>
    </submittedName>
</protein>
<keyword evidence="1" id="KW-1133">Transmembrane helix</keyword>
<dbReference type="EMBL" id="SPHZ02000008">
    <property type="protein sequence ID" value="KAF0903529.1"/>
    <property type="molecule type" value="Genomic_DNA"/>
</dbReference>
<gene>
    <name evidence="2" type="ORF">E2562_027959</name>
</gene>
<reference evidence="2 3" key="1">
    <citation type="submission" date="2019-11" db="EMBL/GenBank/DDBJ databases">
        <title>Whole genome sequence of Oryza granulata.</title>
        <authorList>
            <person name="Li W."/>
        </authorList>
    </citation>
    <scope>NUCLEOTIDE SEQUENCE [LARGE SCALE GENOMIC DNA]</scope>
    <source>
        <strain evidence="3">cv. Menghai</strain>
        <tissue evidence="2">Leaf</tissue>
    </source>
</reference>
<keyword evidence="1" id="KW-0472">Membrane</keyword>
<dbReference type="Proteomes" id="UP000479710">
    <property type="component" value="Unassembled WGS sequence"/>
</dbReference>
<evidence type="ECO:0000313" key="3">
    <source>
        <dbReference type="Proteomes" id="UP000479710"/>
    </source>
</evidence>
<dbReference type="AlphaFoldDB" id="A0A6G1CTX6"/>
<evidence type="ECO:0000313" key="2">
    <source>
        <dbReference type="EMBL" id="KAF0903529.1"/>
    </source>
</evidence>
<keyword evidence="3" id="KW-1185">Reference proteome</keyword>
<proteinExistence type="predicted"/>
<name>A0A6G1CTX6_9ORYZ</name>
<feature type="transmembrane region" description="Helical" evidence="1">
    <location>
        <begin position="47"/>
        <end position="75"/>
    </location>
</feature>